<feature type="domain" description="THAP-type" evidence="7">
    <location>
        <begin position="1"/>
        <end position="82"/>
    </location>
</feature>
<evidence type="ECO:0000256" key="5">
    <source>
        <dbReference type="PROSITE-ProRule" id="PRU00309"/>
    </source>
</evidence>
<keyword evidence="2 5" id="KW-0863">Zinc-finger</keyword>
<dbReference type="SUPFAM" id="SSF57716">
    <property type="entry name" value="Glucocorticoid receptor-like (DNA-binding domain)"/>
    <property type="match status" value="2"/>
</dbReference>
<keyword evidence="4 5" id="KW-0238">DNA-binding</keyword>
<dbReference type="AlphaFoldDB" id="A0AAU9TD80"/>
<dbReference type="EMBL" id="CAKOGL010000001">
    <property type="protein sequence ID" value="CAH2083661.1"/>
    <property type="molecule type" value="Genomic_DNA"/>
</dbReference>
<sequence length="193" mass="22119">MRCCVQNCTNDTRKSTKSHGITFHIFPKDVTLRSAWIEALGLTEWEPKERSTVCSEHFQRDAFYETRCGLRRIKNGAVPLPLVDSSENLDAPATLRVCRICLTMDARMYHMSDHKLGLMYEQITGVPVNIDDKLPQKLCYECVARLCSANVFRSKALRAQGLLVEKLDADRFVSRRIGQLNFYSTISIRERSI</sequence>
<dbReference type="Pfam" id="PF05485">
    <property type="entry name" value="THAP"/>
    <property type="match status" value="1"/>
</dbReference>
<feature type="binding site" evidence="6">
    <location>
        <position position="98"/>
    </location>
    <ligand>
        <name>Zn(2+)</name>
        <dbReference type="ChEBI" id="CHEBI:29105"/>
    </ligand>
</feature>
<evidence type="ECO:0000256" key="6">
    <source>
        <dbReference type="PROSITE-ProRule" id="PRU01263"/>
    </source>
</evidence>
<name>A0AAU9TD80_EUPED</name>
<feature type="binding site" evidence="6">
    <location>
        <position position="139"/>
    </location>
    <ligand>
        <name>Zn(2+)</name>
        <dbReference type="ChEBI" id="CHEBI:29105"/>
    </ligand>
</feature>
<reference evidence="9" key="1">
    <citation type="submission" date="2022-03" db="EMBL/GenBank/DDBJ databases">
        <authorList>
            <person name="Tunstrom K."/>
        </authorList>
    </citation>
    <scope>NUCLEOTIDE SEQUENCE</scope>
</reference>
<comment type="caution">
    <text evidence="9">The sequence shown here is derived from an EMBL/GenBank/DDBJ whole genome shotgun (WGS) entry which is preliminary data.</text>
</comment>
<evidence type="ECO:0000256" key="2">
    <source>
        <dbReference type="ARBA" id="ARBA00022771"/>
    </source>
</evidence>
<dbReference type="GO" id="GO:0043565">
    <property type="term" value="F:sequence-specific DNA binding"/>
    <property type="evidence" value="ECO:0007669"/>
    <property type="project" value="InterPro"/>
</dbReference>
<dbReference type="InterPro" id="IPR012934">
    <property type="entry name" value="Znf_AD"/>
</dbReference>
<dbReference type="InterPro" id="IPR006612">
    <property type="entry name" value="THAP_Znf"/>
</dbReference>
<dbReference type="InterPro" id="IPR026516">
    <property type="entry name" value="THAP1/10"/>
</dbReference>
<dbReference type="PANTHER" id="PTHR46600:SF11">
    <property type="entry name" value="THAP DOMAIN-CONTAINING PROTEIN 10"/>
    <property type="match status" value="1"/>
</dbReference>
<feature type="domain" description="ZAD" evidence="8">
    <location>
        <begin position="96"/>
        <end position="166"/>
    </location>
</feature>
<evidence type="ECO:0000259" key="7">
    <source>
        <dbReference type="PROSITE" id="PS50950"/>
    </source>
</evidence>
<dbReference type="GO" id="GO:0005634">
    <property type="term" value="C:nucleus"/>
    <property type="evidence" value="ECO:0007669"/>
    <property type="project" value="InterPro"/>
</dbReference>
<evidence type="ECO:0000256" key="3">
    <source>
        <dbReference type="ARBA" id="ARBA00022833"/>
    </source>
</evidence>
<dbReference type="SMART" id="SM00692">
    <property type="entry name" value="DM3"/>
    <property type="match status" value="1"/>
</dbReference>
<keyword evidence="10" id="KW-1185">Reference proteome</keyword>
<dbReference type="Proteomes" id="UP001153954">
    <property type="component" value="Unassembled WGS sequence"/>
</dbReference>
<dbReference type="SMART" id="SM00980">
    <property type="entry name" value="THAP"/>
    <property type="match status" value="1"/>
</dbReference>
<protein>
    <recommendedName>
        <fullName evidence="11">THAP-type domain-containing protein</fullName>
    </recommendedName>
</protein>
<feature type="binding site" evidence="6">
    <location>
        <position position="142"/>
    </location>
    <ligand>
        <name>Zn(2+)</name>
        <dbReference type="ChEBI" id="CHEBI:29105"/>
    </ligand>
</feature>
<dbReference type="PROSITE" id="PS50950">
    <property type="entry name" value="ZF_THAP"/>
    <property type="match status" value="1"/>
</dbReference>
<organism evidence="9 10">
    <name type="scientific">Euphydryas editha</name>
    <name type="common">Edith's checkerspot</name>
    <dbReference type="NCBI Taxonomy" id="104508"/>
    <lineage>
        <taxon>Eukaryota</taxon>
        <taxon>Metazoa</taxon>
        <taxon>Ecdysozoa</taxon>
        <taxon>Arthropoda</taxon>
        <taxon>Hexapoda</taxon>
        <taxon>Insecta</taxon>
        <taxon>Pterygota</taxon>
        <taxon>Neoptera</taxon>
        <taxon>Endopterygota</taxon>
        <taxon>Lepidoptera</taxon>
        <taxon>Glossata</taxon>
        <taxon>Ditrysia</taxon>
        <taxon>Papilionoidea</taxon>
        <taxon>Nymphalidae</taxon>
        <taxon>Nymphalinae</taxon>
        <taxon>Euphydryas</taxon>
    </lineage>
</organism>
<dbReference type="GO" id="GO:0008270">
    <property type="term" value="F:zinc ion binding"/>
    <property type="evidence" value="ECO:0007669"/>
    <property type="project" value="UniProtKB-UniRule"/>
</dbReference>
<dbReference type="SMART" id="SM00868">
    <property type="entry name" value="zf-AD"/>
    <property type="match status" value="1"/>
</dbReference>
<dbReference type="InterPro" id="IPR038441">
    <property type="entry name" value="THAP_Znf_sf"/>
</dbReference>
<keyword evidence="3 6" id="KW-0862">Zinc</keyword>
<dbReference type="Pfam" id="PF07776">
    <property type="entry name" value="zf-AD"/>
    <property type="match status" value="1"/>
</dbReference>
<dbReference type="PANTHER" id="PTHR46600">
    <property type="entry name" value="THAP DOMAIN-CONTAINING"/>
    <property type="match status" value="1"/>
</dbReference>
<evidence type="ECO:0000256" key="4">
    <source>
        <dbReference type="ARBA" id="ARBA00023125"/>
    </source>
</evidence>
<gene>
    <name evidence="9" type="ORF">EEDITHA_LOCUS308</name>
</gene>
<proteinExistence type="predicted"/>
<feature type="binding site" evidence="6">
    <location>
        <position position="101"/>
    </location>
    <ligand>
        <name>Zn(2+)</name>
        <dbReference type="ChEBI" id="CHEBI:29105"/>
    </ligand>
</feature>
<accession>A0AAU9TD80</accession>
<evidence type="ECO:0000313" key="10">
    <source>
        <dbReference type="Proteomes" id="UP001153954"/>
    </source>
</evidence>
<evidence type="ECO:0000313" key="9">
    <source>
        <dbReference type="EMBL" id="CAH2083661.1"/>
    </source>
</evidence>
<dbReference type="Gene3D" id="6.20.210.20">
    <property type="entry name" value="THAP domain"/>
    <property type="match status" value="1"/>
</dbReference>
<evidence type="ECO:0000256" key="1">
    <source>
        <dbReference type="ARBA" id="ARBA00022723"/>
    </source>
</evidence>
<evidence type="ECO:0000259" key="8">
    <source>
        <dbReference type="PROSITE" id="PS51915"/>
    </source>
</evidence>
<dbReference type="PROSITE" id="PS51915">
    <property type="entry name" value="ZAD"/>
    <property type="match status" value="1"/>
</dbReference>
<evidence type="ECO:0008006" key="11">
    <source>
        <dbReference type="Google" id="ProtNLM"/>
    </source>
</evidence>
<keyword evidence="1 6" id="KW-0479">Metal-binding</keyword>